<gene>
    <name evidence="3" type="ORF">PR048_023072</name>
</gene>
<sequence length="267" mass="30193">MKRDPRMERCWNARAGETGIPRENPLASDIVQHDSHMRKSGSGLARDRTQIAMVGGEHPTHWATASPYFAMKPLYNNGLLQKHASPCGLFTSYNRGLLSGLVFLQYRNETKRALLPNEITSIDTVKALFVRSFPKQLTMEYLDSPHVKIYIHDSSKDMFYELEDHRSHLRDIRDRSVLRLFEAADVNGGVLPGAGVGVMAPSMWDQDQSYFSEPEFDSEYQHQHIHKSKVGSGTFSGTLERVVEDVECMHAGCPEDSCVYTSWRAGK</sequence>
<evidence type="ECO:0000313" key="3">
    <source>
        <dbReference type="EMBL" id="KAJ8875177.1"/>
    </source>
</evidence>
<proteinExistence type="predicted"/>
<keyword evidence="1" id="KW-0175">Coiled coil</keyword>
<dbReference type="EMBL" id="JARBHB010000009">
    <property type="protein sequence ID" value="KAJ8875177.1"/>
    <property type="molecule type" value="Genomic_DNA"/>
</dbReference>
<feature type="domain" description="Actin interacting protein 3-like C-terminal" evidence="2">
    <location>
        <begin position="103"/>
        <end position="181"/>
    </location>
</feature>
<evidence type="ECO:0000256" key="1">
    <source>
        <dbReference type="ARBA" id="ARBA00023054"/>
    </source>
</evidence>
<evidence type="ECO:0000259" key="2">
    <source>
        <dbReference type="Pfam" id="PF03915"/>
    </source>
</evidence>
<dbReference type="Proteomes" id="UP001159363">
    <property type="component" value="Chromosome 8"/>
</dbReference>
<dbReference type="InterPro" id="IPR022782">
    <property type="entry name" value="AIP3-like_C"/>
</dbReference>
<name>A0ABQ9GT09_9NEOP</name>
<organism evidence="3 4">
    <name type="scientific">Dryococelus australis</name>
    <dbReference type="NCBI Taxonomy" id="614101"/>
    <lineage>
        <taxon>Eukaryota</taxon>
        <taxon>Metazoa</taxon>
        <taxon>Ecdysozoa</taxon>
        <taxon>Arthropoda</taxon>
        <taxon>Hexapoda</taxon>
        <taxon>Insecta</taxon>
        <taxon>Pterygota</taxon>
        <taxon>Neoptera</taxon>
        <taxon>Polyneoptera</taxon>
        <taxon>Phasmatodea</taxon>
        <taxon>Verophasmatodea</taxon>
        <taxon>Anareolatae</taxon>
        <taxon>Phasmatidae</taxon>
        <taxon>Eurycanthinae</taxon>
        <taxon>Dryococelus</taxon>
    </lineage>
</organism>
<feature type="non-terminal residue" evidence="3">
    <location>
        <position position="267"/>
    </location>
</feature>
<comment type="caution">
    <text evidence="3">The sequence shown here is derived from an EMBL/GenBank/DDBJ whole genome shotgun (WGS) entry which is preliminary data.</text>
</comment>
<evidence type="ECO:0000313" key="4">
    <source>
        <dbReference type="Proteomes" id="UP001159363"/>
    </source>
</evidence>
<dbReference type="Pfam" id="PF03915">
    <property type="entry name" value="AIP3"/>
    <property type="match status" value="1"/>
</dbReference>
<protein>
    <recommendedName>
        <fullName evidence="2">Actin interacting protein 3-like C-terminal domain-containing protein</fullName>
    </recommendedName>
</protein>
<keyword evidence="4" id="KW-1185">Reference proteome</keyword>
<dbReference type="PANTHER" id="PTHR22741:SF10">
    <property type="entry name" value="COILED-COIL DOMAIN-CONTAINING PROTEIN CG32809"/>
    <property type="match status" value="1"/>
</dbReference>
<dbReference type="InterPro" id="IPR051825">
    <property type="entry name" value="SRCIN1"/>
</dbReference>
<accession>A0ABQ9GT09</accession>
<reference evidence="3 4" key="1">
    <citation type="submission" date="2023-02" db="EMBL/GenBank/DDBJ databases">
        <title>LHISI_Scaffold_Assembly.</title>
        <authorList>
            <person name="Stuart O.P."/>
            <person name="Cleave R."/>
            <person name="Magrath M.J.L."/>
            <person name="Mikheyev A.S."/>
        </authorList>
    </citation>
    <scope>NUCLEOTIDE SEQUENCE [LARGE SCALE GENOMIC DNA]</scope>
    <source>
        <strain evidence="3">Daus_M_001</strain>
        <tissue evidence="3">Leg muscle</tissue>
    </source>
</reference>
<dbReference type="PANTHER" id="PTHR22741">
    <property type="entry name" value="P140CAP/SNIP-RELATED"/>
    <property type="match status" value="1"/>
</dbReference>